<proteinExistence type="predicted"/>
<gene>
    <name evidence="2" type="ORF">WJX81_006737</name>
</gene>
<evidence type="ECO:0000313" key="3">
    <source>
        <dbReference type="Proteomes" id="UP001445335"/>
    </source>
</evidence>
<protein>
    <submittedName>
        <fullName evidence="2">Uncharacterized protein</fullName>
    </submittedName>
</protein>
<feature type="chain" id="PRO_5043777436" evidence="1">
    <location>
        <begin position="21"/>
        <end position="256"/>
    </location>
</feature>
<reference evidence="2 3" key="1">
    <citation type="journal article" date="2024" name="Nat. Commun.">
        <title>Phylogenomics reveals the evolutionary origins of lichenization in chlorophyte algae.</title>
        <authorList>
            <person name="Puginier C."/>
            <person name="Libourel C."/>
            <person name="Otte J."/>
            <person name="Skaloud P."/>
            <person name="Haon M."/>
            <person name="Grisel S."/>
            <person name="Petersen M."/>
            <person name="Berrin J.G."/>
            <person name="Delaux P.M."/>
            <person name="Dal Grande F."/>
            <person name="Keller J."/>
        </authorList>
    </citation>
    <scope>NUCLEOTIDE SEQUENCE [LARGE SCALE GENOMIC DNA]</scope>
    <source>
        <strain evidence="2 3">SAG 245.80</strain>
    </source>
</reference>
<keyword evidence="3" id="KW-1185">Reference proteome</keyword>
<dbReference type="Proteomes" id="UP001445335">
    <property type="component" value="Unassembled WGS sequence"/>
</dbReference>
<accession>A0AAW1QYD0</accession>
<comment type="caution">
    <text evidence="2">The sequence shown here is derived from an EMBL/GenBank/DDBJ whole genome shotgun (WGS) entry which is preliminary data.</text>
</comment>
<sequence>MRDVMHFWAVAVLLMPLALAQGPAVAPAELRLPSAPAPAPGSPAVDGCKKTAELLFVQTADQAELIAAPGGALTLVLRNVSRITTYFTDKPERRAGSIYTQSFSTDRSFYVGKNTSNEWLGRPNAALYGLRGEPAIEQTAEGGETRNNTVFIVTLFTPKYDAAAQTLTYPVKVIPDNDPKNESIVAWYRRYKSEANVPLVRKLAEDKWPRLVLHDVALFIDDWSSFENSAFCDDCCAVSCYMNHGGSMWGLGGGFW</sequence>
<evidence type="ECO:0000256" key="1">
    <source>
        <dbReference type="SAM" id="SignalP"/>
    </source>
</evidence>
<feature type="signal peptide" evidence="1">
    <location>
        <begin position="1"/>
        <end position="20"/>
    </location>
</feature>
<evidence type="ECO:0000313" key="2">
    <source>
        <dbReference type="EMBL" id="KAK9826127.1"/>
    </source>
</evidence>
<keyword evidence="1" id="KW-0732">Signal</keyword>
<organism evidence="2 3">
    <name type="scientific">Elliptochloris bilobata</name>
    <dbReference type="NCBI Taxonomy" id="381761"/>
    <lineage>
        <taxon>Eukaryota</taxon>
        <taxon>Viridiplantae</taxon>
        <taxon>Chlorophyta</taxon>
        <taxon>core chlorophytes</taxon>
        <taxon>Trebouxiophyceae</taxon>
        <taxon>Trebouxiophyceae incertae sedis</taxon>
        <taxon>Elliptochloris clade</taxon>
        <taxon>Elliptochloris</taxon>
    </lineage>
</organism>
<name>A0AAW1QYD0_9CHLO</name>
<dbReference type="EMBL" id="JALJOU010000068">
    <property type="protein sequence ID" value="KAK9826127.1"/>
    <property type="molecule type" value="Genomic_DNA"/>
</dbReference>
<dbReference type="AlphaFoldDB" id="A0AAW1QYD0"/>